<gene>
    <name evidence="16" type="primary">ilvE</name>
    <name evidence="17" type="ORF">NTE_00018</name>
</gene>
<dbReference type="Gene3D" id="3.30.470.10">
    <property type="match status" value="1"/>
</dbReference>
<dbReference type="Proteomes" id="UP000028194">
    <property type="component" value="Chromosome"/>
</dbReference>
<dbReference type="UniPathway" id="UPA00049">
    <property type="reaction ID" value="UER00062"/>
</dbReference>
<evidence type="ECO:0000313" key="18">
    <source>
        <dbReference type="Proteomes" id="UP000028194"/>
    </source>
</evidence>
<evidence type="ECO:0000256" key="8">
    <source>
        <dbReference type="ARBA" id="ARBA00022605"/>
    </source>
</evidence>
<evidence type="ECO:0000256" key="7">
    <source>
        <dbReference type="ARBA" id="ARBA00022576"/>
    </source>
</evidence>
<dbReference type="NCBIfam" id="NF005146">
    <property type="entry name" value="PRK06606.1"/>
    <property type="match status" value="1"/>
</dbReference>
<evidence type="ECO:0000256" key="4">
    <source>
        <dbReference type="ARBA" id="ARBA00004931"/>
    </source>
</evidence>
<evidence type="ECO:0000256" key="16">
    <source>
        <dbReference type="RuleBase" id="RU364094"/>
    </source>
</evidence>
<sequence length="312" mass="34072">MTADEKGKIWLDGALVDHGDAKIHVLTHGLHYGTGVFEGIRCYKTVDGQSAIFRLQDHMQRLIDSGRIYFMDLGFTRKQLEQAAIDTVKANNMEECYIRPIAFYGYGKMGVNPMPNKVSVAIAVWKWDEYIKGSGEEKGARLMVSSWARLDPKTMPMHAKATANYANSALARVEAIKAGFDEAIMLNSSGMVVEASAENIFIVNKDGSLATPPTSSGALAGITRESVIAIAKENGIPCEERNISRDELYVADEVFLTGTAAEIKPVGEIDNRTIGRDGGRPGKVTKQLKTLFEAVVHGKDGKFSSKWLAPIS</sequence>
<evidence type="ECO:0000256" key="12">
    <source>
        <dbReference type="ARBA" id="ARBA00048212"/>
    </source>
</evidence>
<dbReference type="eggNOG" id="arCOG02297">
    <property type="taxonomic scope" value="Archaea"/>
</dbReference>
<dbReference type="InterPro" id="IPR050571">
    <property type="entry name" value="Class-IV_PLP-Dep_Aminotrnsfr"/>
</dbReference>
<dbReference type="EMBL" id="CP007174">
    <property type="protein sequence ID" value="AIF82102.1"/>
    <property type="molecule type" value="Genomic_DNA"/>
</dbReference>
<comment type="pathway">
    <text evidence="5 16">Amino-acid biosynthesis; L-leucine biosynthesis; L-leucine from 3-methyl-2-oxobutanoate: step 4/4.</text>
</comment>
<dbReference type="GO" id="GO:0009097">
    <property type="term" value="P:isoleucine biosynthetic process"/>
    <property type="evidence" value="ECO:0007669"/>
    <property type="project" value="UniProtKB-UniPathway"/>
</dbReference>
<comment type="function">
    <text evidence="2 16">Acts on leucine, isoleucine and valine.</text>
</comment>
<evidence type="ECO:0000256" key="11">
    <source>
        <dbReference type="ARBA" id="ARBA00023304"/>
    </source>
</evidence>
<dbReference type="GO" id="GO:0009099">
    <property type="term" value="P:L-valine biosynthetic process"/>
    <property type="evidence" value="ECO:0007669"/>
    <property type="project" value="UniProtKB-UniPathway"/>
</dbReference>
<evidence type="ECO:0000256" key="15">
    <source>
        <dbReference type="RuleBase" id="RU004106"/>
    </source>
</evidence>
<dbReference type="GO" id="GO:0009098">
    <property type="term" value="P:L-leucine biosynthetic process"/>
    <property type="evidence" value="ECO:0007669"/>
    <property type="project" value="UniProtKB-UniPathway"/>
</dbReference>
<dbReference type="InterPro" id="IPR043131">
    <property type="entry name" value="BCAT-like_N"/>
</dbReference>
<organism evidence="17 18">
    <name type="scientific">Candidatus Nitrososphaera evergladensis SR1</name>
    <dbReference type="NCBI Taxonomy" id="1459636"/>
    <lineage>
        <taxon>Archaea</taxon>
        <taxon>Nitrososphaerota</taxon>
        <taxon>Nitrososphaeria</taxon>
        <taxon>Nitrososphaerales</taxon>
        <taxon>Nitrososphaeraceae</taxon>
        <taxon>Nitrososphaera</taxon>
    </lineage>
</organism>
<keyword evidence="7 16" id="KW-0032">Aminotransferase</keyword>
<comment type="catalytic activity">
    <reaction evidence="12 16">
        <text>L-valine + 2-oxoglutarate = 3-methyl-2-oxobutanoate + L-glutamate</text>
        <dbReference type="Rhea" id="RHEA:24813"/>
        <dbReference type="ChEBI" id="CHEBI:11851"/>
        <dbReference type="ChEBI" id="CHEBI:16810"/>
        <dbReference type="ChEBI" id="CHEBI:29985"/>
        <dbReference type="ChEBI" id="CHEBI:57762"/>
        <dbReference type="EC" id="2.6.1.42"/>
    </reaction>
</comment>
<dbReference type="AlphaFoldDB" id="A0A075MMN7"/>
<dbReference type="CDD" id="cd01557">
    <property type="entry name" value="BCAT_beta_family"/>
    <property type="match status" value="1"/>
</dbReference>
<dbReference type="InterPro" id="IPR043132">
    <property type="entry name" value="BCAT-like_C"/>
</dbReference>
<dbReference type="InterPro" id="IPR036038">
    <property type="entry name" value="Aminotransferase-like"/>
</dbReference>
<evidence type="ECO:0000256" key="1">
    <source>
        <dbReference type="ARBA" id="ARBA00001933"/>
    </source>
</evidence>
<keyword evidence="8 16" id="KW-0028">Amino-acid biosynthesis</keyword>
<evidence type="ECO:0000313" key="17">
    <source>
        <dbReference type="EMBL" id="AIF82102.1"/>
    </source>
</evidence>
<dbReference type="EC" id="2.6.1.42" evidence="16"/>
<evidence type="ECO:0000256" key="13">
    <source>
        <dbReference type="ARBA" id="ARBA00048798"/>
    </source>
</evidence>
<evidence type="ECO:0000256" key="2">
    <source>
        <dbReference type="ARBA" id="ARBA00003109"/>
    </source>
</evidence>
<dbReference type="InterPro" id="IPR018300">
    <property type="entry name" value="Aminotrans_IV_CS"/>
</dbReference>
<dbReference type="OrthoDB" id="6469at2157"/>
<evidence type="ECO:0000256" key="14">
    <source>
        <dbReference type="ARBA" id="ARBA00049229"/>
    </source>
</evidence>
<comment type="similarity">
    <text evidence="6 15">Belongs to the class-IV pyridoxal-phosphate-dependent aminotransferase family.</text>
</comment>
<dbReference type="GO" id="GO:0052654">
    <property type="term" value="F:L-leucine-2-oxoglutarate transaminase activity"/>
    <property type="evidence" value="ECO:0007669"/>
    <property type="project" value="RHEA"/>
</dbReference>
<dbReference type="GO" id="GO:0052656">
    <property type="term" value="F:L-isoleucine-2-oxoglutarate transaminase activity"/>
    <property type="evidence" value="ECO:0007669"/>
    <property type="project" value="RHEA"/>
</dbReference>
<dbReference type="GeneID" id="41595972"/>
<dbReference type="InterPro" id="IPR033939">
    <property type="entry name" value="BCAT_family"/>
</dbReference>
<dbReference type="Gene3D" id="3.20.10.10">
    <property type="entry name" value="D-amino Acid Aminotransferase, subunit A, domain 2"/>
    <property type="match status" value="1"/>
</dbReference>
<dbReference type="NCBIfam" id="TIGR01122">
    <property type="entry name" value="ilvE_I"/>
    <property type="match status" value="1"/>
</dbReference>
<dbReference type="FunFam" id="3.20.10.10:FF:000002">
    <property type="entry name" value="D-alanine aminotransferase"/>
    <property type="match status" value="1"/>
</dbReference>
<dbReference type="PROSITE" id="PS00770">
    <property type="entry name" value="AA_TRANSFER_CLASS_4"/>
    <property type="match status" value="1"/>
</dbReference>
<comment type="catalytic activity">
    <reaction evidence="13 16">
        <text>L-isoleucine + 2-oxoglutarate = (S)-3-methyl-2-oxopentanoate + L-glutamate</text>
        <dbReference type="Rhea" id="RHEA:24801"/>
        <dbReference type="ChEBI" id="CHEBI:16810"/>
        <dbReference type="ChEBI" id="CHEBI:29985"/>
        <dbReference type="ChEBI" id="CHEBI:35146"/>
        <dbReference type="ChEBI" id="CHEBI:58045"/>
        <dbReference type="EC" id="2.6.1.42"/>
    </reaction>
</comment>
<keyword evidence="10 16" id="KW-0663">Pyridoxal phosphate</keyword>
<evidence type="ECO:0000256" key="9">
    <source>
        <dbReference type="ARBA" id="ARBA00022679"/>
    </source>
</evidence>
<evidence type="ECO:0000256" key="3">
    <source>
        <dbReference type="ARBA" id="ARBA00004824"/>
    </source>
</evidence>
<evidence type="ECO:0000256" key="5">
    <source>
        <dbReference type="ARBA" id="ARBA00005072"/>
    </source>
</evidence>
<dbReference type="UniPathway" id="UPA00047">
    <property type="reaction ID" value="UER00058"/>
</dbReference>
<keyword evidence="11 16" id="KW-0100">Branched-chain amino acid biosynthesis</keyword>
<dbReference type="UniPathway" id="UPA00048">
    <property type="reaction ID" value="UER00073"/>
</dbReference>
<evidence type="ECO:0000256" key="10">
    <source>
        <dbReference type="ARBA" id="ARBA00022898"/>
    </source>
</evidence>
<dbReference type="InterPro" id="IPR005785">
    <property type="entry name" value="B_amino_transI"/>
</dbReference>
<dbReference type="PANTHER" id="PTHR42743:SF11">
    <property type="entry name" value="AMINODEOXYCHORISMATE LYASE"/>
    <property type="match status" value="1"/>
</dbReference>
<keyword evidence="18" id="KW-1185">Reference proteome</keyword>
<dbReference type="HOGENOM" id="CLU_020844_3_1_2"/>
<dbReference type="InterPro" id="IPR001544">
    <property type="entry name" value="Aminotrans_IV"/>
</dbReference>
<comment type="cofactor">
    <cofactor evidence="1 16">
        <name>pyridoxal 5'-phosphate</name>
        <dbReference type="ChEBI" id="CHEBI:597326"/>
    </cofactor>
</comment>
<dbReference type="STRING" id="1459636.NTE_00018"/>
<comment type="catalytic activity">
    <reaction evidence="14 16">
        <text>L-leucine + 2-oxoglutarate = 4-methyl-2-oxopentanoate + L-glutamate</text>
        <dbReference type="Rhea" id="RHEA:18321"/>
        <dbReference type="ChEBI" id="CHEBI:16810"/>
        <dbReference type="ChEBI" id="CHEBI:17865"/>
        <dbReference type="ChEBI" id="CHEBI:29985"/>
        <dbReference type="ChEBI" id="CHEBI:57427"/>
        <dbReference type="EC" id="2.6.1.42"/>
    </reaction>
</comment>
<dbReference type="KEGG" id="nev:NTE_00018"/>
<name>A0A075MMN7_9ARCH</name>
<protein>
    <recommendedName>
        <fullName evidence="16">Branched-chain-amino-acid aminotransferase</fullName>
        <shortName evidence="16">BCAT</shortName>
        <ecNumber evidence="16">2.6.1.42</ecNumber>
    </recommendedName>
</protein>
<dbReference type="RefSeq" id="WP_148699173.1">
    <property type="nucleotide sequence ID" value="NZ_CP007174.1"/>
</dbReference>
<dbReference type="Pfam" id="PF01063">
    <property type="entry name" value="Aminotran_4"/>
    <property type="match status" value="1"/>
</dbReference>
<evidence type="ECO:0000256" key="6">
    <source>
        <dbReference type="ARBA" id="ARBA00009320"/>
    </source>
</evidence>
<comment type="pathway">
    <text evidence="4 16">Amino-acid biosynthesis; L-valine biosynthesis; L-valine from pyruvate: step 4/4.</text>
</comment>
<proteinExistence type="inferred from homology"/>
<keyword evidence="9 16" id="KW-0808">Transferase</keyword>
<reference evidence="17 18" key="1">
    <citation type="journal article" date="2014" name="PLoS ONE">
        <title>Genome Sequence of Candidatus Nitrososphaera evergladensis from Group I.1b Enriched from Everglades Soil Reveals Novel Genomic Features of the Ammonia-Oxidizing Archaea.</title>
        <authorList>
            <person name="Zhalnina K.V."/>
            <person name="Dias R."/>
            <person name="Leonard M.T."/>
            <person name="Dorr de Quadros P."/>
            <person name="Camargo F.A."/>
            <person name="Drew J.C."/>
            <person name="Farmerie W.G."/>
            <person name="Daroub S.H."/>
            <person name="Triplett E.W."/>
        </authorList>
    </citation>
    <scope>NUCLEOTIDE SEQUENCE [LARGE SCALE GENOMIC DNA]</scope>
    <source>
        <strain evidence="17 18">SR1</strain>
    </source>
</reference>
<accession>A0A075MMN7</accession>
<dbReference type="PANTHER" id="PTHR42743">
    <property type="entry name" value="AMINO-ACID AMINOTRANSFERASE"/>
    <property type="match status" value="1"/>
</dbReference>
<comment type="pathway">
    <text evidence="3 16">Amino-acid biosynthesis; L-isoleucine biosynthesis; L-isoleucine from 2-oxobutanoate: step 4/4.</text>
</comment>
<dbReference type="SUPFAM" id="SSF56752">
    <property type="entry name" value="D-aminoacid aminotransferase-like PLP-dependent enzymes"/>
    <property type="match status" value="1"/>
</dbReference>
<dbReference type="GO" id="GO:0052655">
    <property type="term" value="F:L-valine-2-oxoglutarate transaminase activity"/>
    <property type="evidence" value="ECO:0007669"/>
    <property type="project" value="RHEA"/>
</dbReference>